<dbReference type="AlphaFoldDB" id="A0A2M8L1S7"/>
<sequence length="114" mass="13053">MNKQIITFTMSLKQSQFEVDRLENEAKELGIEVNRALYRDLTFDLNNENSRVFVKGVEVTSENCMGMWFRVAGTVSGKYTEGRNLAIRLLGTEDRGQITEDRGQITEDRGQITE</sequence>
<proteinExistence type="predicted"/>
<evidence type="ECO:0000256" key="1">
    <source>
        <dbReference type="SAM" id="Coils"/>
    </source>
</evidence>
<feature type="non-terminal residue" evidence="2">
    <location>
        <position position="114"/>
    </location>
</feature>
<dbReference type="Proteomes" id="UP000229766">
    <property type="component" value="Unassembled WGS sequence"/>
</dbReference>
<keyword evidence="1" id="KW-0175">Coiled coil</keyword>
<gene>
    <name evidence="2" type="ORF">COU93_01805</name>
</gene>
<protein>
    <submittedName>
        <fullName evidence="2">Uncharacterized protein</fullName>
    </submittedName>
</protein>
<name>A0A2M8L1S7_9BACT</name>
<evidence type="ECO:0000313" key="2">
    <source>
        <dbReference type="EMBL" id="PJE66889.1"/>
    </source>
</evidence>
<dbReference type="EMBL" id="PFEI01000100">
    <property type="protein sequence ID" value="PJE66889.1"/>
    <property type="molecule type" value="Genomic_DNA"/>
</dbReference>
<comment type="caution">
    <text evidence="2">The sequence shown here is derived from an EMBL/GenBank/DDBJ whole genome shotgun (WGS) entry which is preliminary data.</text>
</comment>
<organism evidence="2 3">
    <name type="scientific">Candidatus Shapirobacteria bacterium CG10_big_fil_rev_8_21_14_0_10_36_6</name>
    <dbReference type="NCBI Taxonomy" id="1974886"/>
    <lineage>
        <taxon>Bacteria</taxon>
        <taxon>Candidatus Shapironibacteriota</taxon>
    </lineage>
</organism>
<evidence type="ECO:0000313" key="3">
    <source>
        <dbReference type="Proteomes" id="UP000229766"/>
    </source>
</evidence>
<feature type="coiled-coil region" evidence="1">
    <location>
        <begin position="12"/>
        <end position="39"/>
    </location>
</feature>
<accession>A0A2M8L1S7</accession>
<reference evidence="3" key="1">
    <citation type="submission" date="2017-09" db="EMBL/GenBank/DDBJ databases">
        <title>Depth-based differentiation of microbial function through sediment-hosted aquifers and enrichment of novel symbionts in the deep terrestrial subsurface.</title>
        <authorList>
            <person name="Probst A.J."/>
            <person name="Ladd B."/>
            <person name="Jarett J.K."/>
            <person name="Geller-Mcgrath D.E."/>
            <person name="Sieber C.M.K."/>
            <person name="Emerson J.B."/>
            <person name="Anantharaman K."/>
            <person name="Thomas B.C."/>
            <person name="Malmstrom R."/>
            <person name="Stieglmeier M."/>
            <person name="Klingl A."/>
            <person name="Woyke T."/>
            <person name="Ryan C.M."/>
            <person name="Banfield J.F."/>
        </authorList>
    </citation>
    <scope>NUCLEOTIDE SEQUENCE [LARGE SCALE GENOMIC DNA]</scope>
</reference>